<dbReference type="PIRSF" id="PIRSF000906">
    <property type="entry name" value="FBPtase_Bacill"/>
    <property type="match status" value="1"/>
</dbReference>
<evidence type="ECO:0000256" key="4">
    <source>
        <dbReference type="HAMAP-Rule" id="MF_01854"/>
    </source>
</evidence>
<keyword evidence="6" id="KW-1185">Reference proteome</keyword>
<evidence type="ECO:0000313" key="5">
    <source>
        <dbReference type="EMBL" id="SDQ42451.1"/>
    </source>
</evidence>
<evidence type="ECO:0000256" key="1">
    <source>
        <dbReference type="ARBA" id="ARBA00022801"/>
    </source>
</evidence>
<sequence length="664" mass="76680">MDLTKKYLNLLAKEYPTIGDTTTEIINLEAIMNLPKGTEHFVSDVHGEYEAFQHVLRNGSGNIKEKIKEIFHNRLSQKEMNSLATLIYYPENKIRLVCSEFEDQEEVDEWYRLTLSRLIELCVFVASKYTRSKVRKALPNEFAYIIEELLSKDGNGYTNKEDYYSEIIGSIILLDRGSEFITAISYLIQRLVVDQLHVVGDIYDRGPYPDKIIDTLIEHHSVDVQWGNHDILWMGAASGSAVCIANVLRISARYDNLEIIEDAYGISLRQLLTFAEMTYPEDLNSCFYPKIDPNKEDYFEDEIRQITKMHQAISVIQFKLEGEIIKRHSEFQLDHRLLLSDIDYEKGTITIKGTEYPLLNTNFPTIDPADPYTLTAEEELVVEKLVTAFKNCERLQKHIAYLYSKGSMYLTYNDNLLFHGCMPLTEDGEFMGMEIQGEQYAGRKLLDKFEEVLRKGYLNKDHKDNEKYLDYVWYLWTGPVSSLFGKDQMTTFERYYVADKATHEEKKNAYYKMRNDEKTCEKILNEFGLEPLKGHIINGHTPVKEKRGEDPIKANGRIIVIDGGFSKAYQGTTGLAGYTLLYNSYGMVLVSHQPFTSVSEAIENEIDIMSTRRVIDRELDRKKVRETDVGKELTKQVSDLNALLAAYRNGDIIEKTRQNHTVLK</sequence>
<accession>A0A1H1ASF9</accession>
<dbReference type="InterPro" id="IPR029052">
    <property type="entry name" value="Metallo-depent_PP-like"/>
</dbReference>
<dbReference type="OrthoDB" id="9779903at2"/>
<reference evidence="6" key="1">
    <citation type="submission" date="2016-10" db="EMBL/GenBank/DDBJ databases">
        <authorList>
            <person name="Varghese N."/>
            <person name="Submissions S."/>
        </authorList>
    </citation>
    <scope>NUCLEOTIDE SEQUENCE [LARGE SCALE GENOMIC DNA]</scope>
    <source>
        <strain evidence="6">MPL-11</strain>
    </source>
</reference>
<dbReference type="InterPro" id="IPR009164">
    <property type="entry name" value="FBPtase_class3"/>
</dbReference>
<gene>
    <name evidence="4" type="primary">fbp</name>
    <name evidence="5" type="ORF">SAMN04487752_2231</name>
</gene>
<dbReference type="EMBL" id="FNJW01000008">
    <property type="protein sequence ID" value="SDQ42451.1"/>
    <property type="molecule type" value="Genomic_DNA"/>
</dbReference>
<comment type="catalytic activity">
    <reaction evidence="4">
        <text>beta-D-fructose 1,6-bisphosphate + H2O = beta-D-fructose 6-phosphate + phosphate</text>
        <dbReference type="Rhea" id="RHEA:11064"/>
        <dbReference type="ChEBI" id="CHEBI:15377"/>
        <dbReference type="ChEBI" id="CHEBI:32966"/>
        <dbReference type="ChEBI" id="CHEBI:43474"/>
        <dbReference type="ChEBI" id="CHEBI:57634"/>
        <dbReference type="EC" id="3.1.3.11"/>
    </reaction>
</comment>
<protein>
    <recommendedName>
        <fullName evidence="4">Fructose-1,6-bisphosphatase class 3</fullName>
        <shortName evidence="4">FBPase class 3</shortName>
        <ecNumber evidence="4">3.1.3.11</ecNumber>
    </recommendedName>
    <alternativeName>
        <fullName evidence="4">D-fructose-1,6-bisphosphate 1-phosphohydrolase class 3</fullName>
    </alternativeName>
</protein>
<evidence type="ECO:0000313" key="6">
    <source>
        <dbReference type="Proteomes" id="UP000199481"/>
    </source>
</evidence>
<dbReference type="Gene3D" id="3.60.21.10">
    <property type="match status" value="2"/>
</dbReference>
<comment type="cofactor">
    <cofactor evidence="4">
        <name>Mn(2+)</name>
        <dbReference type="ChEBI" id="CHEBI:29035"/>
    </cofactor>
</comment>
<dbReference type="HAMAP" id="MF_01854">
    <property type="entry name" value="FBPase_class3"/>
    <property type="match status" value="1"/>
</dbReference>
<dbReference type="Pfam" id="PF06874">
    <property type="entry name" value="FBPase_2"/>
    <property type="match status" value="1"/>
</dbReference>
<comment type="similarity">
    <text evidence="4">Belongs to the FBPase class 3 family.</text>
</comment>
<dbReference type="UniPathway" id="UPA00138"/>
<dbReference type="RefSeq" id="WP_089977914.1">
    <property type="nucleotide sequence ID" value="NZ_FNJW01000008.1"/>
</dbReference>
<proteinExistence type="inferred from homology"/>
<keyword evidence="3 4" id="KW-0119">Carbohydrate metabolism</keyword>
<evidence type="ECO:0000256" key="3">
    <source>
        <dbReference type="ARBA" id="ARBA00023277"/>
    </source>
</evidence>
<dbReference type="Proteomes" id="UP000199481">
    <property type="component" value="Unassembled WGS sequence"/>
</dbReference>
<dbReference type="GO" id="GO:0006094">
    <property type="term" value="P:gluconeogenesis"/>
    <property type="evidence" value="ECO:0007669"/>
    <property type="project" value="UniProtKB-UniRule"/>
</dbReference>
<dbReference type="GO" id="GO:0042132">
    <property type="term" value="F:fructose 1,6-bisphosphate 1-phosphatase activity"/>
    <property type="evidence" value="ECO:0007669"/>
    <property type="project" value="UniProtKB-UniRule"/>
</dbReference>
<evidence type="ECO:0000256" key="2">
    <source>
        <dbReference type="ARBA" id="ARBA00023211"/>
    </source>
</evidence>
<name>A0A1H1ASF9_9LACT</name>
<comment type="pathway">
    <text evidence="4">Carbohydrate biosynthesis; gluconeogenesis.</text>
</comment>
<organism evidence="5 6">
    <name type="scientific">Carnobacterium viridans</name>
    <dbReference type="NCBI Taxonomy" id="174587"/>
    <lineage>
        <taxon>Bacteria</taxon>
        <taxon>Bacillati</taxon>
        <taxon>Bacillota</taxon>
        <taxon>Bacilli</taxon>
        <taxon>Lactobacillales</taxon>
        <taxon>Carnobacteriaceae</taxon>
        <taxon>Carnobacterium</taxon>
    </lineage>
</organism>
<dbReference type="SUPFAM" id="SSF56300">
    <property type="entry name" value="Metallo-dependent phosphatases"/>
    <property type="match status" value="1"/>
</dbReference>
<keyword evidence="1 4" id="KW-0378">Hydrolase</keyword>
<keyword evidence="2 4" id="KW-0464">Manganese</keyword>
<dbReference type="EC" id="3.1.3.11" evidence="4"/>
<dbReference type="AlphaFoldDB" id="A0A1H1ASF9"/>